<dbReference type="OrthoDB" id="16284at2759"/>
<dbReference type="Gene3D" id="1.10.10.140">
    <property type="entry name" value="Cytochrome c oxidase, subunit VIb"/>
    <property type="match status" value="2"/>
</dbReference>
<dbReference type="InterPro" id="IPR036549">
    <property type="entry name" value="CX6/COA6-like_sf"/>
</dbReference>
<dbReference type="PANTHER" id="PTHR46690:SF1">
    <property type="entry name" value="CYTOCHROME C OXIDASE ASSEMBLY FACTOR 6 HOMOLOG"/>
    <property type="match status" value="1"/>
</dbReference>
<dbReference type="InterPro" id="IPR042289">
    <property type="entry name" value="COA6"/>
</dbReference>
<evidence type="ECO:0000313" key="6">
    <source>
        <dbReference type="WBParaSite" id="HDID_0000097601-mRNA-1"/>
    </source>
</evidence>
<name>A0A0R3S9N5_HYMDI</name>
<dbReference type="AlphaFoldDB" id="A0A0R3S9N5"/>
<dbReference type="Proteomes" id="UP000274504">
    <property type="component" value="Unassembled WGS sequence"/>
</dbReference>
<keyword evidence="3" id="KW-1015">Disulfide bond</keyword>
<dbReference type="EMBL" id="UYSG01000153">
    <property type="protein sequence ID" value="VDL18438.1"/>
    <property type="molecule type" value="Genomic_DNA"/>
</dbReference>
<dbReference type="GO" id="GO:0042775">
    <property type="term" value="P:mitochondrial ATP synthesis coupled electron transport"/>
    <property type="evidence" value="ECO:0007669"/>
    <property type="project" value="TreeGrafter"/>
</dbReference>
<dbReference type="GO" id="GO:0008535">
    <property type="term" value="P:respiratory chain complex IV assembly"/>
    <property type="evidence" value="ECO:0007669"/>
    <property type="project" value="InterPro"/>
</dbReference>
<dbReference type="SUPFAM" id="SSF47694">
    <property type="entry name" value="Cytochrome c oxidase subunit h"/>
    <property type="match status" value="2"/>
</dbReference>
<comment type="subcellular location">
    <subcellularLocation>
        <location evidence="1">Mitochondrion</location>
    </subcellularLocation>
</comment>
<sequence>MKFKNFAPTREEREACWHARDAFWDCIKKAYVDVAQVPDDPEETLKIPQCQSLRSTYKDLCPGAWEEREKCWAARDEFWKCMKSIYEHGPLVPGAPRPKVNYDKCRDLRRAYKSVCPRTWINVFDKQHGGFNEEDFEEQSEKIEHLDERLPQAFLGLDICDGKLLDAIVLANCCHAATMNR</sequence>
<keyword evidence="2" id="KW-0496">Mitochondrion</keyword>
<dbReference type="WBParaSite" id="HDID_0000097601-mRNA-1">
    <property type="protein sequence ID" value="HDID_0000097601-mRNA-1"/>
    <property type="gene ID" value="HDID_0000097601"/>
</dbReference>
<proteinExistence type="predicted"/>
<evidence type="ECO:0000256" key="1">
    <source>
        <dbReference type="ARBA" id="ARBA00004173"/>
    </source>
</evidence>
<dbReference type="Pfam" id="PF02297">
    <property type="entry name" value="COX6B"/>
    <property type="match status" value="1"/>
</dbReference>
<dbReference type="PANTHER" id="PTHR46690">
    <property type="entry name" value="CYTOCHROME C OXIDASE ASSEMBLY FACTOR 6 HOMOLOG"/>
    <property type="match status" value="1"/>
</dbReference>
<dbReference type="InterPro" id="IPR048280">
    <property type="entry name" value="COX6B-like"/>
</dbReference>
<reference evidence="4 5" key="2">
    <citation type="submission" date="2018-11" db="EMBL/GenBank/DDBJ databases">
        <authorList>
            <consortium name="Pathogen Informatics"/>
        </authorList>
    </citation>
    <scope>NUCLEOTIDE SEQUENCE [LARGE SCALE GENOMIC DNA]</scope>
</reference>
<gene>
    <name evidence="4" type="ORF">HDID_LOCUS977</name>
</gene>
<evidence type="ECO:0000313" key="4">
    <source>
        <dbReference type="EMBL" id="VDL18438.1"/>
    </source>
</evidence>
<evidence type="ECO:0000313" key="5">
    <source>
        <dbReference type="Proteomes" id="UP000274504"/>
    </source>
</evidence>
<reference evidence="6" key="1">
    <citation type="submission" date="2017-02" db="UniProtKB">
        <authorList>
            <consortium name="WormBaseParasite"/>
        </authorList>
    </citation>
    <scope>IDENTIFICATION</scope>
</reference>
<dbReference type="STRING" id="6216.A0A0R3S9N5"/>
<accession>A0A0R3S9N5</accession>
<protein>
    <submittedName>
        <fullName evidence="6">CX9C domain-containing protein</fullName>
    </submittedName>
</protein>
<evidence type="ECO:0000256" key="3">
    <source>
        <dbReference type="ARBA" id="ARBA00023157"/>
    </source>
</evidence>
<organism evidence="6">
    <name type="scientific">Hymenolepis diminuta</name>
    <name type="common">Rat tapeworm</name>
    <dbReference type="NCBI Taxonomy" id="6216"/>
    <lineage>
        <taxon>Eukaryota</taxon>
        <taxon>Metazoa</taxon>
        <taxon>Spiralia</taxon>
        <taxon>Lophotrochozoa</taxon>
        <taxon>Platyhelminthes</taxon>
        <taxon>Cestoda</taxon>
        <taxon>Eucestoda</taxon>
        <taxon>Cyclophyllidea</taxon>
        <taxon>Hymenolepididae</taxon>
        <taxon>Hymenolepis</taxon>
    </lineage>
</organism>
<evidence type="ECO:0000256" key="2">
    <source>
        <dbReference type="ARBA" id="ARBA00023128"/>
    </source>
</evidence>
<dbReference type="GO" id="GO:0005739">
    <property type="term" value="C:mitochondrion"/>
    <property type="evidence" value="ECO:0007669"/>
    <property type="project" value="UniProtKB-SubCell"/>
</dbReference>